<organism evidence="7 8">
    <name type="scientific">Thermosulfurimonas dismutans</name>
    <dbReference type="NCBI Taxonomy" id="999894"/>
    <lineage>
        <taxon>Bacteria</taxon>
        <taxon>Pseudomonadati</taxon>
        <taxon>Thermodesulfobacteriota</taxon>
        <taxon>Thermodesulfobacteria</taxon>
        <taxon>Thermodesulfobacteriales</taxon>
        <taxon>Thermodesulfobacteriaceae</taxon>
        <taxon>Thermosulfurimonas</taxon>
    </lineage>
</organism>
<dbReference type="GO" id="GO:0005737">
    <property type="term" value="C:cytoplasm"/>
    <property type="evidence" value="ECO:0007669"/>
    <property type="project" value="TreeGrafter"/>
</dbReference>
<evidence type="ECO:0000256" key="4">
    <source>
        <dbReference type="ARBA" id="ARBA00022801"/>
    </source>
</evidence>
<dbReference type="EMBL" id="LWLG01000001">
    <property type="protein sequence ID" value="OAQ21654.1"/>
    <property type="molecule type" value="Genomic_DNA"/>
</dbReference>
<evidence type="ECO:0000256" key="2">
    <source>
        <dbReference type="ARBA" id="ARBA00006576"/>
    </source>
</evidence>
<dbReference type="PROSITE" id="PS51747">
    <property type="entry name" value="CYT_DCMP_DEAMINASES_2"/>
    <property type="match status" value="1"/>
</dbReference>
<dbReference type="PROSITE" id="PS00903">
    <property type="entry name" value="CYT_DCMP_DEAMINASES_1"/>
    <property type="match status" value="1"/>
</dbReference>
<evidence type="ECO:0000259" key="6">
    <source>
        <dbReference type="PROSITE" id="PS51747"/>
    </source>
</evidence>
<reference evidence="7 8" key="1">
    <citation type="submission" date="2016-04" db="EMBL/GenBank/DDBJ databases">
        <title>Genome analysis of Thermosulfurimonas dismutans, the first thermophilic sulfur-disproportionating bacterium of the phylum Thermodesulfobacteria.</title>
        <authorList>
            <person name="Mardanov A.V."/>
            <person name="Beletsky A.V."/>
            <person name="Kadnikov V.V."/>
            <person name="Slobodkin A.I."/>
            <person name="Ravin N.V."/>
        </authorList>
    </citation>
    <scope>NUCLEOTIDE SEQUENCE [LARGE SCALE GENOMIC DNA]</scope>
    <source>
        <strain evidence="7 8">S95</strain>
    </source>
</reference>
<gene>
    <name evidence="7" type="ORF">TDIS_0172</name>
</gene>
<dbReference type="PANTHER" id="PTHR11086:SF18">
    <property type="entry name" value="DEOXYCYTIDYLATE DEAMINASE"/>
    <property type="match status" value="1"/>
</dbReference>
<protein>
    <submittedName>
        <fullName evidence="7">dCMP deaminase</fullName>
        <ecNumber evidence="7">3.5.4.12</ecNumber>
    </submittedName>
</protein>
<keyword evidence="8" id="KW-1185">Reference proteome</keyword>
<dbReference type="GO" id="GO:0008270">
    <property type="term" value="F:zinc ion binding"/>
    <property type="evidence" value="ECO:0007669"/>
    <property type="project" value="InterPro"/>
</dbReference>
<dbReference type="InterPro" id="IPR015517">
    <property type="entry name" value="dCMP_deaminase-rel"/>
</dbReference>
<keyword evidence="4 7" id="KW-0378">Hydrolase</keyword>
<dbReference type="InterPro" id="IPR002125">
    <property type="entry name" value="CMP_dCMP_dom"/>
</dbReference>
<proteinExistence type="inferred from homology"/>
<comment type="similarity">
    <text evidence="2">Belongs to the cytidine and deoxycytidylate deaminase family.</text>
</comment>
<dbReference type="EC" id="3.5.4.12" evidence="7"/>
<keyword evidence="3" id="KW-0479">Metal-binding</keyword>
<dbReference type="Pfam" id="PF00383">
    <property type="entry name" value="dCMP_cyt_deam_1"/>
    <property type="match status" value="1"/>
</dbReference>
<sequence>MLLAKMVALRSGCNSRPSGAVIVKDKRILATGYNGPMPGAWHCTDRGPEYCFRREKGIPDIDKYNFCRATHAEANAIAQAARFGISVEGAELYCTLAPCYVCLKLIASAGIKAVYYEYDYESRDFERDRFWREAIREAGLSEFRQVRVSEETLASLSGILPYPTSKRRLKPTEFLSTFESGKTYTLPHPEALLNKLRYQAGLSDRLGEVSFNVLDPSDFEEEFSGEVIFPEPGETVPVEIEGFSGELTLISEGGLRLNFDRLTLGGLRKVLGMAASLARDYELQATPFLTLKIATLDLKEG</sequence>
<feature type="domain" description="CMP/dCMP-type deaminase" evidence="6">
    <location>
        <begin position="1"/>
        <end position="142"/>
    </location>
</feature>
<dbReference type="STRING" id="999894.TDIS_0172"/>
<dbReference type="InterPro" id="IPR016193">
    <property type="entry name" value="Cytidine_deaminase-like"/>
</dbReference>
<dbReference type="AlphaFoldDB" id="A0A179D6D0"/>
<dbReference type="InterPro" id="IPR035105">
    <property type="entry name" value="Deoxycytidylate_deaminase_dom"/>
</dbReference>
<comment type="cofactor">
    <cofactor evidence="1">
        <name>Zn(2+)</name>
        <dbReference type="ChEBI" id="CHEBI:29105"/>
    </cofactor>
</comment>
<dbReference type="SUPFAM" id="SSF53927">
    <property type="entry name" value="Cytidine deaminase-like"/>
    <property type="match status" value="1"/>
</dbReference>
<keyword evidence="5" id="KW-0862">Zinc</keyword>
<evidence type="ECO:0000313" key="7">
    <source>
        <dbReference type="EMBL" id="OAQ21654.1"/>
    </source>
</evidence>
<evidence type="ECO:0000256" key="1">
    <source>
        <dbReference type="ARBA" id="ARBA00001947"/>
    </source>
</evidence>
<dbReference type="PATRIC" id="fig|999894.6.peg.173"/>
<comment type="caution">
    <text evidence="7">The sequence shown here is derived from an EMBL/GenBank/DDBJ whole genome shotgun (WGS) entry which is preliminary data.</text>
</comment>
<evidence type="ECO:0000313" key="8">
    <source>
        <dbReference type="Proteomes" id="UP000078390"/>
    </source>
</evidence>
<dbReference type="GO" id="GO:0004132">
    <property type="term" value="F:dCMP deaminase activity"/>
    <property type="evidence" value="ECO:0007669"/>
    <property type="project" value="UniProtKB-EC"/>
</dbReference>
<dbReference type="PANTHER" id="PTHR11086">
    <property type="entry name" value="DEOXYCYTIDYLATE DEAMINASE-RELATED"/>
    <property type="match status" value="1"/>
</dbReference>
<evidence type="ECO:0000256" key="5">
    <source>
        <dbReference type="ARBA" id="ARBA00022833"/>
    </source>
</evidence>
<dbReference type="Gene3D" id="3.40.140.10">
    <property type="entry name" value="Cytidine Deaminase, domain 2"/>
    <property type="match status" value="1"/>
</dbReference>
<name>A0A179D6D0_9BACT</name>
<evidence type="ECO:0000256" key="3">
    <source>
        <dbReference type="ARBA" id="ARBA00022723"/>
    </source>
</evidence>
<dbReference type="CDD" id="cd01286">
    <property type="entry name" value="deoxycytidylate_deaminase"/>
    <property type="match status" value="1"/>
</dbReference>
<dbReference type="InterPro" id="IPR016192">
    <property type="entry name" value="APOBEC/CMP_deaminase_Zn-bd"/>
</dbReference>
<dbReference type="Proteomes" id="UP000078390">
    <property type="component" value="Unassembled WGS sequence"/>
</dbReference>
<accession>A0A179D6D0</accession>